<dbReference type="Ensembl" id="ENSCINT00000034811.1">
    <property type="protein sequence ID" value="ENSCINP00000032430.1"/>
    <property type="gene ID" value="ENSCING00000024974.1"/>
</dbReference>
<sequence length="27" mass="3167">MRVGGTASNQRLYNIIWNNLKIGKKYK</sequence>
<accession>H2XRZ6</accession>
<reference evidence="1" key="2">
    <citation type="journal article" date="2008" name="Genome Biol.">
        <title>Improved genome assembly and evidence-based global gene model set for the chordate Ciona intestinalis: new insight into intron and operon populations.</title>
        <authorList>
            <person name="Satou Y."/>
            <person name="Mineta K."/>
            <person name="Ogasawara M."/>
            <person name="Sasakura Y."/>
            <person name="Shoguchi E."/>
            <person name="Ueno K."/>
            <person name="Yamada L."/>
            <person name="Matsumoto J."/>
            <person name="Wasserscheid J."/>
            <person name="Dewar K."/>
            <person name="Wiley G.B."/>
            <person name="Macmil S.L."/>
            <person name="Roe B.A."/>
            <person name="Zeller R.W."/>
            <person name="Hastings K.E."/>
            <person name="Lemaire P."/>
            <person name="Lindquist E."/>
            <person name="Endo T."/>
            <person name="Hotta K."/>
            <person name="Inaba K."/>
        </authorList>
    </citation>
    <scope>NUCLEOTIDE SEQUENCE [LARGE SCALE GENOMIC DNA]</scope>
    <source>
        <strain evidence="1">wild type</strain>
    </source>
</reference>
<reference evidence="1" key="4">
    <citation type="submission" date="2025-09" db="UniProtKB">
        <authorList>
            <consortium name="Ensembl"/>
        </authorList>
    </citation>
    <scope>IDENTIFICATION</scope>
</reference>
<organism evidence="1 2">
    <name type="scientific">Ciona intestinalis</name>
    <name type="common">Transparent sea squirt</name>
    <name type="synonym">Ascidia intestinalis</name>
    <dbReference type="NCBI Taxonomy" id="7719"/>
    <lineage>
        <taxon>Eukaryota</taxon>
        <taxon>Metazoa</taxon>
        <taxon>Chordata</taxon>
        <taxon>Tunicata</taxon>
        <taxon>Ascidiacea</taxon>
        <taxon>Phlebobranchia</taxon>
        <taxon>Cionidae</taxon>
        <taxon>Ciona</taxon>
    </lineage>
</organism>
<evidence type="ECO:0000313" key="1">
    <source>
        <dbReference type="Ensembl" id="ENSCINP00000032430.1"/>
    </source>
</evidence>
<dbReference type="EMBL" id="EAAA01002742">
    <property type="status" value="NOT_ANNOTATED_CDS"/>
    <property type="molecule type" value="Genomic_DNA"/>
</dbReference>
<dbReference type="AlphaFoldDB" id="H2XRZ6"/>
<evidence type="ECO:0000313" key="2">
    <source>
        <dbReference type="Proteomes" id="UP000008144"/>
    </source>
</evidence>
<protein>
    <submittedName>
        <fullName evidence="1">Uncharacterized protein</fullName>
    </submittedName>
</protein>
<dbReference type="HOGENOM" id="CLU_3415165_0_0_1"/>
<reference evidence="1" key="3">
    <citation type="submission" date="2025-08" db="UniProtKB">
        <authorList>
            <consortium name="Ensembl"/>
        </authorList>
    </citation>
    <scope>IDENTIFICATION</scope>
</reference>
<reference evidence="2" key="1">
    <citation type="journal article" date="2002" name="Science">
        <title>The draft genome of Ciona intestinalis: insights into chordate and vertebrate origins.</title>
        <authorList>
            <person name="Dehal P."/>
            <person name="Satou Y."/>
            <person name="Campbell R.K."/>
            <person name="Chapman J."/>
            <person name="Degnan B."/>
            <person name="De Tomaso A."/>
            <person name="Davidson B."/>
            <person name="Di Gregorio A."/>
            <person name="Gelpke M."/>
            <person name="Goodstein D.M."/>
            <person name="Harafuji N."/>
            <person name="Hastings K.E."/>
            <person name="Ho I."/>
            <person name="Hotta K."/>
            <person name="Huang W."/>
            <person name="Kawashima T."/>
            <person name="Lemaire P."/>
            <person name="Martinez D."/>
            <person name="Meinertzhagen I.A."/>
            <person name="Necula S."/>
            <person name="Nonaka M."/>
            <person name="Putnam N."/>
            <person name="Rash S."/>
            <person name="Saiga H."/>
            <person name="Satake M."/>
            <person name="Terry A."/>
            <person name="Yamada L."/>
            <person name="Wang H.G."/>
            <person name="Awazu S."/>
            <person name="Azumi K."/>
            <person name="Boore J."/>
            <person name="Branno M."/>
            <person name="Chin-Bow S."/>
            <person name="DeSantis R."/>
            <person name="Doyle S."/>
            <person name="Francino P."/>
            <person name="Keys D.N."/>
            <person name="Haga S."/>
            <person name="Hayashi H."/>
            <person name="Hino K."/>
            <person name="Imai K.S."/>
            <person name="Inaba K."/>
            <person name="Kano S."/>
            <person name="Kobayashi K."/>
            <person name="Kobayashi M."/>
            <person name="Lee B.I."/>
            <person name="Makabe K.W."/>
            <person name="Manohar C."/>
            <person name="Matassi G."/>
            <person name="Medina M."/>
            <person name="Mochizuki Y."/>
            <person name="Mount S."/>
            <person name="Morishita T."/>
            <person name="Miura S."/>
            <person name="Nakayama A."/>
            <person name="Nishizaka S."/>
            <person name="Nomoto H."/>
            <person name="Ohta F."/>
            <person name="Oishi K."/>
            <person name="Rigoutsos I."/>
            <person name="Sano M."/>
            <person name="Sasaki A."/>
            <person name="Sasakura Y."/>
            <person name="Shoguchi E."/>
            <person name="Shin-i T."/>
            <person name="Spagnuolo A."/>
            <person name="Stainier D."/>
            <person name="Suzuki M.M."/>
            <person name="Tassy O."/>
            <person name="Takatori N."/>
            <person name="Tokuoka M."/>
            <person name="Yagi K."/>
            <person name="Yoshizaki F."/>
            <person name="Wada S."/>
            <person name="Zhang C."/>
            <person name="Hyatt P.D."/>
            <person name="Larimer F."/>
            <person name="Detter C."/>
            <person name="Doggett N."/>
            <person name="Glavina T."/>
            <person name="Hawkins T."/>
            <person name="Richardson P."/>
            <person name="Lucas S."/>
            <person name="Kohara Y."/>
            <person name="Levine M."/>
            <person name="Satoh N."/>
            <person name="Rokhsar D.S."/>
        </authorList>
    </citation>
    <scope>NUCLEOTIDE SEQUENCE [LARGE SCALE GENOMIC DNA]</scope>
</reference>
<dbReference type="Proteomes" id="UP000008144">
    <property type="component" value="Chromosome 8"/>
</dbReference>
<keyword evidence="2" id="KW-1185">Reference proteome</keyword>
<name>H2XRZ6_CIOIN</name>
<dbReference type="InParanoid" id="H2XRZ6"/>
<proteinExistence type="predicted"/>